<organism evidence="11 12">
    <name type="scientific">Roseimicrobium gellanilyticum</name>
    <dbReference type="NCBI Taxonomy" id="748857"/>
    <lineage>
        <taxon>Bacteria</taxon>
        <taxon>Pseudomonadati</taxon>
        <taxon>Verrucomicrobiota</taxon>
        <taxon>Verrucomicrobiia</taxon>
        <taxon>Verrucomicrobiales</taxon>
        <taxon>Verrucomicrobiaceae</taxon>
        <taxon>Roseimicrobium</taxon>
    </lineage>
</organism>
<evidence type="ECO:0000256" key="2">
    <source>
        <dbReference type="ARBA" id="ARBA00022448"/>
    </source>
</evidence>
<dbReference type="GO" id="GO:0015188">
    <property type="term" value="F:L-isoleucine transmembrane transporter activity"/>
    <property type="evidence" value="ECO:0007669"/>
    <property type="project" value="TreeGrafter"/>
</dbReference>
<dbReference type="EMBL" id="QNRR01000004">
    <property type="protein sequence ID" value="RBP44324.1"/>
    <property type="molecule type" value="Genomic_DNA"/>
</dbReference>
<dbReference type="CDD" id="cd06582">
    <property type="entry name" value="TM_PBP1_LivH_like"/>
    <property type="match status" value="1"/>
</dbReference>
<dbReference type="GO" id="GO:1903806">
    <property type="term" value="P:L-isoleucine import across plasma membrane"/>
    <property type="evidence" value="ECO:0007669"/>
    <property type="project" value="TreeGrafter"/>
</dbReference>
<dbReference type="GO" id="GO:0005304">
    <property type="term" value="F:L-valine transmembrane transporter activity"/>
    <property type="evidence" value="ECO:0007669"/>
    <property type="project" value="TreeGrafter"/>
</dbReference>
<gene>
    <name evidence="11" type="ORF">DES53_104143</name>
</gene>
<comment type="subcellular location">
    <subcellularLocation>
        <location evidence="1">Cell membrane</location>
        <topology evidence="1">Multi-pass membrane protein</topology>
    </subcellularLocation>
</comment>
<sequence length="307" mass="32365">MEQFIQQLLNGLFLGAIYALIALGYTMVYGVLRFINFAHGDVFMLGAFAGYYLHKALMPLMGALPAPISAAVILLLAMAICAALGILIEFLAYRPLRSRPRLNVLITAIGVSLFLEYTGQLIFGATQRPFPEVIPKKNIEGLGGLYVSNTQVIVLVTTVALLVALRFIVMKTKMGLAMRALSLNPTAATLMGVNNSVVISFTFGLGSALAAAGGILYASLYPSIEPFMGILPGLKAFVAAVLGGIGNIPGAALGGLIIGITETLVAGYSQDIGIPSGYKDGVAFVILILILLFKPSGLLGKVEREKV</sequence>
<evidence type="ECO:0000256" key="4">
    <source>
        <dbReference type="ARBA" id="ARBA00022519"/>
    </source>
</evidence>
<evidence type="ECO:0000256" key="10">
    <source>
        <dbReference type="SAM" id="Phobius"/>
    </source>
</evidence>
<feature type="transmembrane region" description="Helical" evidence="10">
    <location>
        <begin position="281"/>
        <end position="300"/>
    </location>
</feature>
<dbReference type="GO" id="GO:0005886">
    <property type="term" value="C:plasma membrane"/>
    <property type="evidence" value="ECO:0007669"/>
    <property type="project" value="UniProtKB-SubCell"/>
</dbReference>
<keyword evidence="8 10" id="KW-0472">Membrane</keyword>
<dbReference type="GO" id="GO:0042941">
    <property type="term" value="P:D-alanine transmembrane transport"/>
    <property type="evidence" value="ECO:0007669"/>
    <property type="project" value="TreeGrafter"/>
</dbReference>
<keyword evidence="6" id="KW-0029">Amino-acid transport</keyword>
<reference evidence="11 12" key="1">
    <citation type="submission" date="2018-06" db="EMBL/GenBank/DDBJ databases">
        <title>Genomic Encyclopedia of Type Strains, Phase IV (KMG-IV): sequencing the most valuable type-strain genomes for metagenomic binning, comparative biology and taxonomic classification.</title>
        <authorList>
            <person name="Goeker M."/>
        </authorList>
    </citation>
    <scope>NUCLEOTIDE SEQUENCE [LARGE SCALE GENOMIC DNA]</scope>
    <source>
        <strain evidence="11 12">DSM 25532</strain>
    </source>
</reference>
<evidence type="ECO:0000256" key="6">
    <source>
        <dbReference type="ARBA" id="ARBA00022970"/>
    </source>
</evidence>
<feature type="transmembrane region" description="Helical" evidence="10">
    <location>
        <begin position="12"/>
        <end position="35"/>
    </location>
</feature>
<feature type="transmembrane region" description="Helical" evidence="10">
    <location>
        <begin position="199"/>
        <end position="224"/>
    </location>
</feature>
<dbReference type="PANTHER" id="PTHR11795">
    <property type="entry name" value="BRANCHED-CHAIN AMINO ACID TRANSPORT SYSTEM PERMEASE PROTEIN LIVH"/>
    <property type="match status" value="1"/>
</dbReference>
<feature type="transmembrane region" description="Helical" evidence="10">
    <location>
        <begin position="145"/>
        <end position="169"/>
    </location>
</feature>
<keyword evidence="7 10" id="KW-1133">Transmembrane helix</keyword>
<protein>
    <submittedName>
        <fullName evidence="11">Amino acid/amide ABC transporter membrane protein 1 (HAAT family)</fullName>
    </submittedName>
</protein>
<evidence type="ECO:0000313" key="11">
    <source>
        <dbReference type="EMBL" id="RBP44324.1"/>
    </source>
</evidence>
<keyword evidence="3" id="KW-1003">Cell membrane</keyword>
<dbReference type="InterPro" id="IPR001851">
    <property type="entry name" value="ABC_transp_permease"/>
</dbReference>
<feature type="transmembrane region" description="Helical" evidence="10">
    <location>
        <begin position="104"/>
        <end position="125"/>
    </location>
</feature>
<accession>A0A366HQ62</accession>
<evidence type="ECO:0000256" key="1">
    <source>
        <dbReference type="ARBA" id="ARBA00004651"/>
    </source>
</evidence>
<proteinExistence type="inferred from homology"/>
<feature type="transmembrane region" description="Helical" evidence="10">
    <location>
        <begin position="236"/>
        <end position="261"/>
    </location>
</feature>
<evidence type="ECO:0000313" key="12">
    <source>
        <dbReference type="Proteomes" id="UP000253426"/>
    </source>
</evidence>
<keyword evidence="5 10" id="KW-0812">Transmembrane</keyword>
<comment type="similarity">
    <text evidence="9">Belongs to the binding-protein-dependent transport system permease family. LivHM subfamily.</text>
</comment>
<keyword evidence="2" id="KW-0813">Transport</keyword>
<dbReference type="OrthoDB" id="9807115at2"/>
<dbReference type="GO" id="GO:0015808">
    <property type="term" value="P:L-alanine transport"/>
    <property type="evidence" value="ECO:0007669"/>
    <property type="project" value="TreeGrafter"/>
</dbReference>
<dbReference type="Proteomes" id="UP000253426">
    <property type="component" value="Unassembled WGS sequence"/>
</dbReference>
<dbReference type="GO" id="GO:0015192">
    <property type="term" value="F:L-phenylalanine transmembrane transporter activity"/>
    <property type="evidence" value="ECO:0007669"/>
    <property type="project" value="TreeGrafter"/>
</dbReference>
<feature type="transmembrane region" description="Helical" evidence="10">
    <location>
        <begin position="68"/>
        <end position="92"/>
    </location>
</feature>
<dbReference type="AlphaFoldDB" id="A0A366HQ62"/>
<evidence type="ECO:0000256" key="3">
    <source>
        <dbReference type="ARBA" id="ARBA00022475"/>
    </source>
</evidence>
<evidence type="ECO:0000256" key="9">
    <source>
        <dbReference type="ARBA" id="ARBA00037998"/>
    </source>
</evidence>
<dbReference type="GO" id="GO:0015190">
    <property type="term" value="F:L-leucine transmembrane transporter activity"/>
    <property type="evidence" value="ECO:0007669"/>
    <property type="project" value="TreeGrafter"/>
</dbReference>
<evidence type="ECO:0000256" key="5">
    <source>
        <dbReference type="ARBA" id="ARBA00022692"/>
    </source>
</evidence>
<dbReference type="PANTHER" id="PTHR11795:SF371">
    <property type="entry name" value="HIGH-AFFINITY BRANCHED-CHAIN AMINO ACID TRANSPORT SYSTEM PERMEASE PROTEIN LIVH"/>
    <property type="match status" value="1"/>
</dbReference>
<feature type="transmembrane region" description="Helical" evidence="10">
    <location>
        <begin position="42"/>
        <end position="62"/>
    </location>
</feature>
<keyword evidence="12" id="KW-1185">Reference proteome</keyword>
<evidence type="ECO:0000256" key="7">
    <source>
        <dbReference type="ARBA" id="ARBA00022989"/>
    </source>
</evidence>
<comment type="caution">
    <text evidence="11">The sequence shown here is derived from an EMBL/GenBank/DDBJ whole genome shotgun (WGS) entry which is preliminary data.</text>
</comment>
<keyword evidence="4" id="KW-0997">Cell inner membrane</keyword>
<evidence type="ECO:0000256" key="8">
    <source>
        <dbReference type="ARBA" id="ARBA00023136"/>
    </source>
</evidence>
<dbReference type="Pfam" id="PF02653">
    <property type="entry name" value="BPD_transp_2"/>
    <property type="match status" value="1"/>
</dbReference>
<dbReference type="InterPro" id="IPR052157">
    <property type="entry name" value="BCAA_transport_permease"/>
</dbReference>
<dbReference type="RefSeq" id="WP_113958743.1">
    <property type="nucleotide sequence ID" value="NZ_QNRR01000004.1"/>
</dbReference>
<name>A0A366HQ62_9BACT</name>